<keyword evidence="7" id="KW-1185">Reference proteome</keyword>
<evidence type="ECO:0000313" key="7">
    <source>
        <dbReference type="Proteomes" id="UP000789901"/>
    </source>
</evidence>
<dbReference type="Gene3D" id="1.10.630.10">
    <property type="entry name" value="Cytochrome P450"/>
    <property type="match status" value="1"/>
</dbReference>
<dbReference type="InterPro" id="IPR036396">
    <property type="entry name" value="Cyt_P450_sf"/>
</dbReference>
<dbReference type="InterPro" id="IPR017972">
    <property type="entry name" value="Cyt_P450_CS"/>
</dbReference>
<dbReference type="PRINTS" id="PR00465">
    <property type="entry name" value="EP450IV"/>
</dbReference>
<dbReference type="PANTHER" id="PTHR46206">
    <property type="entry name" value="CYTOCHROME P450"/>
    <property type="match status" value="1"/>
</dbReference>
<accession>A0ABN7VLR9</accession>
<dbReference type="SUPFAM" id="SSF48264">
    <property type="entry name" value="Cytochrome P450"/>
    <property type="match status" value="1"/>
</dbReference>
<dbReference type="Pfam" id="PF00067">
    <property type="entry name" value="p450"/>
    <property type="match status" value="1"/>
</dbReference>
<comment type="caution">
    <text evidence="6">The sequence shown here is derived from an EMBL/GenBank/DDBJ whole genome shotgun (WGS) entry which is preliminary data.</text>
</comment>
<dbReference type="InterPro" id="IPR001128">
    <property type="entry name" value="Cyt_P450"/>
</dbReference>
<evidence type="ECO:0000256" key="3">
    <source>
        <dbReference type="ARBA" id="ARBA00022723"/>
    </source>
</evidence>
<keyword evidence="5" id="KW-0503">Monooxygenase</keyword>
<comment type="cofactor">
    <cofactor evidence="1">
        <name>heme</name>
        <dbReference type="ChEBI" id="CHEBI:30413"/>
    </cofactor>
</comment>
<keyword evidence="4 5" id="KW-0408">Iron</keyword>
<evidence type="ECO:0000313" key="6">
    <source>
        <dbReference type="EMBL" id="CAG8783790.1"/>
    </source>
</evidence>
<protein>
    <submittedName>
        <fullName evidence="6">40666_t:CDS:1</fullName>
    </submittedName>
</protein>
<dbReference type="PROSITE" id="PS00086">
    <property type="entry name" value="CYTOCHROME_P450"/>
    <property type="match status" value="1"/>
</dbReference>
<evidence type="ECO:0000256" key="1">
    <source>
        <dbReference type="ARBA" id="ARBA00001971"/>
    </source>
</evidence>
<keyword evidence="3 5" id="KW-0479">Metal-binding</keyword>
<feature type="non-terminal residue" evidence="6">
    <location>
        <position position="522"/>
    </location>
</feature>
<reference evidence="6 7" key="1">
    <citation type="submission" date="2021-06" db="EMBL/GenBank/DDBJ databases">
        <authorList>
            <person name="Kallberg Y."/>
            <person name="Tangrot J."/>
            <person name="Rosling A."/>
        </authorList>
    </citation>
    <scope>NUCLEOTIDE SEQUENCE [LARGE SCALE GENOMIC DNA]</scope>
    <source>
        <strain evidence="6 7">120-4 pot B 10/14</strain>
    </source>
</reference>
<sequence length="522" mass="60354">MAENFGFAMFNERFVEHANKIIASWQNLKNNKDEYESKIKFELGEENKYWCATCGKEAEKETDQQLVENPVNECNNEPPLASYRIPIIGHTWRYLKDCETLILESREKYGETFSLYIFGQVMTIVGKETTHEVLKKDQEFCFREGTEMQLPMDHILSNVPDFTRNAKIIKEFAIGKLKYLMSRLQKNIDKAIDLYIGDCDEPKIIHDASKTVADIIAIPITNIIVGEEDYMHEDLLETFKNITSSVIKALVVPPILAFIHPWLHKQFVTIPLRFGWNPITKHRKIIINRIKPIIEKRLYDKKNLGDAWIAPVDALQCYLDDPEITPDLDPNNVNYDHIVDALGDFVFAAMGTTINGATRSLYELVERKQYWQELYEEAQEINKQCNGNELTTDDIAKMVKLDSFVKEALRFSKGRMVMLNFIDTHYDEGLQGQNPKEFYAYRHMERSPATKIDRNFLGFGGGKHACPGRSLAVNEIKVFLHKILLKYNARTEIENNEPQRNHVGPLANFLKGGMVFENRKEI</sequence>
<comment type="similarity">
    <text evidence="2 5">Belongs to the cytochrome P450 family.</text>
</comment>
<evidence type="ECO:0000256" key="5">
    <source>
        <dbReference type="RuleBase" id="RU000461"/>
    </source>
</evidence>
<proteinExistence type="inferred from homology"/>
<dbReference type="InterPro" id="IPR002403">
    <property type="entry name" value="Cyt_P450_E_grp-IV"/>
</dbReference>
<organism evidence="6 7">
    <name type="scientific">Gigaspora margarita</name>
    <dbReference type="NCBI Taxonomy" id="4874"/>
    <lineage>
        <taxon>Eukaryota</taxon>
        <taxon>Fungi</taxon>
        <taxon>Fungi incertae sedis</taxon>
        <taxon>Mucoromycota</taxon>
        <taxon>Glomeromycotina</taxon>
        <taxon>Glomeromycetes</taxon>
        <taxon>Diversisporales</taxon>
        <taxon>Gigasporaceae</taxon>
        <taxon>Gigaspora</taxon>
    </lineage>
</organism>
<evidence type="ECO:0000256" key="2">
    <source>
        <dbReference type="ARBA" id="ARBA00010617"/>
    </source>
</evidence>
<gene>
    <name evidence="6" type="ORF">GMARGA_LOCUS20112</name>
</gene>
<dbReference type="Proteomes" id="UP000789901">
    <property type="component" value="Unassembled WGS sequence"/>
</dbReference>
<evidence type="ECO:0000256" key="4">
    <source>
        <dbReference type="ARBA" id="ARBA00023004"/>
    </source>
</evidence>
<keyword evidence="5" id="KW-0349">Heme</keyword>
<name>A0ABN7VLR9_GIGMA</name>
<dbReference type="EMBL" id="CAJVQB010017336">
    <property type="protein sequence ID" value="CAG8783790.1"/>
    <property type="molecule type" value="Genomic_DNA"/>
</dbReference>
<keyword evidence="5" id="KW-0560">Oxidoreductase</keyword>